<keyword evidence="1" id="KW-0732">Signal</keyword>
<accession>A0A9D4P7K6</accession>
<gene>
    <name evidence="2" type="ORF">HUG17_6752</name>
</gene>
<feature type="chain" id="PRO_5039502061" evidence="1">
    <location>
        <begin position="18"/>
        <end position="205"/>
    </location>
</feature>
<reference evidence="2" key="1">
    <citation type="submission" date="2020-06" db="EMBL/GenBank/DDBJ databases">
        <authorList>
            <person name="Ji K."/>
            <person name="Li J."/>
        </authorList>
    </citation>
    <scope>NUCLEOTIDE SEQUENCE</scope>
    <source>
        <strain evidence="2">JKM2019</strain>
        <tissue evidence="2">Whole body</tissue>
    </source>
</reference>
<protein>
    <submittedName>
        <fullName evidence="2">Uncharacterized protein</fullName>
    </submittedName>
</protein>
<organism evidence="2">
    <name type="scientific">Dermatophagoides farinae</name>
    <name type="common">American house dust mite</name>
    <dbReference type="NCBI Taxonomy" id="6954"/>
    <lineage>
        <taxon>Eukaryota</taxon>
        <taxon>Metazoa</taxon>
        <taxon>Ecdysozoa</taxon>
        <taxon>Arthropoda</taxon>
        <taxon>Chelicerata</taxon>
        <taxon>Arachnida</taxon>
        <taxon>Acari</taxon>
        <taxon>Acariformes</taxon>
        <taxon>Sarcoptiformes</taxon>
        <taxon>Astigmata</taxon>
        <taxon>Psoroptidia</taxon>
        <taxon>Analgoidea</taxon>
        <taxon>Pyroglyphidae</taxon>
        <taxon>Dermatophagoidinae</taxon>
        <taxon>Dermatophagoides</taxon>
    </lineage>
</organism>
<dbReference type="EMBL" id="SDOV01000002">
    <property type="protein sequence ID" value="KAH7644390.1"/>
    <property type="molecule type" value="Genomic_DNA"/>
</dbReference>
<proteinExistence type="predicted"/>
<comment type="caution">
    <text evidence="2">The sequence shown here is derived from an EMBL/GenBank/DDBJ whole genome shotgun (WGS) entry which is preliminary data.</text>
</comment>
<dbReference type="Proteomes" id="UP000828236">
    <property type="component" value="Unassembled WGS sequence"/>
</dbReference>
<reference evidence="2" key="2">
    <citation type="journal article" date="2021" name="World Allergy Organ. J.">
        <title>Chromosome-level assembly of Dermatophagoides farinae genome and transcriptome reveals two novel allergens Der f 37 and Der f 39.</title>
        <authorList>
            <person name="Chen J."/>
            <person name="Cai Z."/>
            <person name="Fan D."/>
            <person name="Hu J."/>
            <person name="Hou Y."/>
            <person name="He Y."/>
            <person name="Zhang Z."/>
            <person name="Zhao Z."/>
            <person name="Gao P."/>
            <person name="Hu W."/>
            <person name="Sun J."/>
            <person name="Li J."/>
            <person name="Ji K."/>
        </authorList>
    </citation>
    <scope>NUCLEOTIDE SEQUENCE</scope>
    <source>
        <strain evidence="2">JKM2019</strain>
    </source>
</reference>
<name>A0A9D4P7K6_DERFA</name>
<evidence type="ECO:0000256" key="1">
    <source>
        <dbReference type="SAM" id="SignalP"/>
    </source>
</evidence>
<feature type="signal peptide" evidence="1">
    <location>
        <begin position="1"/>
        <end position="17"/>
    </location>
</feature>
<dbReference type="AlphaFoldDB" id="A0A9D4P7K6"/>
<sequence length="205" mass="21570">MFKQIIVISAFVSVAIAGGLKTAGYGVGYGAGYGAGYGGLIASGPALAPGLALAAPALAPAALVSGPAYAKTAAYASAPAIVTAAVQSRHHVQYYDVPTTRQITPITIDVGANVIPVNMIFRSASSQLNVEQNHLNQGGSVQETASQDEPHILRHSVQKPILQEIREVIIPMRRIQQEIQPVQEEVSTLVARAAPFFAGKLKYRK</sequence>
<evidence type="ECO:0000313" key="2">
    <source>
        <dbReference type="EMBL" id="KAH7644390.1"/>
    </source>
</evidence>